<evidence type="ECO:0000313" key="7">
    <source>
        <dbReference type="Proteomes" id="UP000887023"/>
    </source>
</evidence>
<keyword evidence="3" id="KW-0808">Transferase</keyword>
<dbReference type="Gene3D" id="3.40.640.10">
    <property type="entry name" value="Type I PLP-dependent aspartate aminotransferase-like (Major domain)"/>
    <property type="match status" value="1"/>
</dbReference>
<evidence type="ECO:0000259" key="5">
    <source>
        <dbReference type="Pfam" id="PF00155"/>
    </source>
</evidence>
<dbReference type="PANTHER" id="PTHR13693">
    <property type="entry name" value="CLASS II AMINOTRANSFERASE/8-AMINO-7-OXONONANOATE SYNTHASE"/>
    <property type="match status" value="1"/>
</dbReference>
<keyword evidence="6" id="KW-0032">Aminotransferase</keyword>
<dbReference type="EC" id="2.3.1.47" evidence="2"/>
<comment type="cofactor">
    <cofactor evidence="1">
        <name>pyridoxal 5'-phosphate</name>
        <dbReference type="ChEBI" id="CHEBI:597326"/>
    </cofactor>
</comment>
<name>A0ABX8SD81_9ACTN</name>
<evidence type="ECO:0000256" key="2">
    <source>
        <dbReference type="ARBA" id="ARBA00013187"/>
    </source>
</evidence>
<proteinExistence type="predicted"/>
<gene>
    <name evidence="6" type="ORF">KV203_10360</name>
</gene>
<evidence type="ECO:0000256" key="3">
    <source>
        <dbReference type="ARBA" id="ARBA00022679"/>
    </source>
</evidence>
<keyword evidence="7" id="KW-1185">Reference proteome</keyword>
<accession>A0ABX8SD81</accession>
<dbReference type="InterPro" id="IPR015421">
    <property type="entry name" value="PyrdxlP-dep_Trfase_major"/>
</dbReference>
<dbReference type="Gene3D" id="3.90.1150.10">
    <property type="entry name" value="Aspartate Aminotransferase, domain 1"/>
    <property type="match status" value="1"/>
</dbReference>
<dbReference type="GO" id="GO:0008483">
    <property type="term" value="F:transaminase activity"/>
    <property type="evidence" value="ECO:0007669"/>
    <property type="project" value="UniProtKB-KW"/>
</dbReference>
<dbReference type="InterPro" id="IPR004839">
    <property type="entry name" value="Aminotransferase_I/II_large"/>
</dbReference>
<dbReference type="InterPro" id="IPR015424">
    <property type="entry name" value="PyrdxlP-dep_Trfase"/>
</dbReference>
<reference evidence="6" key="1">
    <citation type="submission" date="2021-07" db="EMBL/GenBank/DDBJ databases">
        <title>Candidatus Kaistella beijingensis sp. nov. isolated from a municipal wastewater treatment plant is involved in sludge foaming.</title>
        <authorList>
            <person name="Song Y."/>
            <person name="Liu S.-J."/>
        </authorList>
    </citation>
    <scope>NUCLEOTIDE SEQUENCE</scope>
    <source>
        <strain evidence="6">DSM 43998</strain>
    </source>
</reference>
<sequence length="364" mass="38054">MLASNNYLSLANHPQVVSAARAATTRFGAATLGSRLYSGTTDLHVELERELADWHGAAEVLFTTGYQTSVGTICGLIGAGDTVVVDSAIHASIQDGCRLSGAATRTFQHNDVDSLREQLQHVADRGGACLVVVEGLYSMEGDVPPLRSIAEACREYEASLMVDEAHSIGLFGADRTGLVSHYDVADLVEIRMGTFSKALASTGGFIAGSTELVDTLRVNARAFIFSMSAVPAAVASALAAVRIARSDEGAALAARAVANADHLRQLLSDRGITGGGVTPSESGTPLSGPIVSIELGEELAAVATWNRIFDADVFTGLSLFPAVPQGKALLRLSVMATHTEDQLDRVAAVVGAALQDHRTSEKSH</sequence>
<protein>
    <recommendedName>
        <fullName evidence="2">8-amino-7-oxononanoate synthase</fullName>
        <ecNumber evidence="2">2.3.1.47</ecNumber>
    </recommendedName>
</protein>
<evidence type="ECO:0000256" key="4">
    <source>
        <dbReference type="ARBA" id="ARBA00047715"/>
    </source>
</evidence>
<evidence type="ECO:0000313" key="6">
    <source>
        <dbReference type="EMBL" id="QXQ15834.1"/>
    </source>
</evidence>
<dbReference type="Proteomes" id="UP000887023">
    <property type="component" value="Chromosome"/>
</dbReference>
<dbReference type="EMBL" id="CP079105">
    <property type="protein sequence ID" value="QXQ15834.1"/>
    <property type="molecule type" value="Genomic_DNA"/>
</dbReference>
<dbReference type="Pfam" id="PF00155">
    <property type="entry name" value="Aminotran_1_2"/>
    <property type="match status" value="1"/>
</dbReference>
<dbReference type="SUPFAM" id="SSF53383">
    <property type="entry name" value="PLP-dependent transferases"/>
    <property type="match status" value="1"/>
</dbReference>
<organism evidence="6 7">
    <name type="scientific">Skermania pinensis</name>
    <dbReference type="NCBI Taxonomy" id="39122"/>
    <lineage>
        <taxon>Bacteria</taxon>
        <taxon>Bacillati</taxon>
        <taxon>Actinomycetota</taxon>
        <taxon>Actinomycetes</taxon>
        <taxon>Mycobacteriales</taxon>
        <taxon>Gordoniaceae</taxon>
        <taxon>Skermania</taxon>
    </lineage>
</organism>
<evidence type="ECO:0000256" key="1">
    <source>
        <dbReference type="ARBA" id="ARBA00001933"/>
    </source>
</evidence>
<dbReference type="InterPro" id="IPR050087">
    <property type="entry name" value="AON_synthase_class-II"/>
</dbReference>
<dbReference type="InterPro" id="IPR015422">
    <property type="entry name" value="PyrdxlP-dep_Trfase_small"/>
</dbReference>
<comment type="catalytic activity">
    <reaction evidence="4">
        <text>6-carboxyhexanoyl-[ACP] + L-alanine + H(+) = (8S)-8-amino-7-oxononanoate + holo-[ACP] + CO2</text>
        <dbReference type="Rhea" id="RHEA:42288"/>
        <dbReference type="Rhea" id="RHEA-COMP:9685"/>
        <dbReference type="Rhea" id="RHEA-COMP:9955"/>
        <dbReference type="ChEBI" id="CHEBI:15378"/>
        <dbReference type="ChEBI" id="CHEBI:16526"/>
        <dbReference type="ChEBI" id="CHEBI:57972"/>
        <dbReference type="ChEBI" id="CHEBI:64479"/>
        <dbReference type="ChEBI" id="CHEBI:78846"/>
        <dbReference type="ChEBI" id="CHEBI:149468"/>
        <dbReference type="EC" id="2.3.1.47"/>
    </reaction>
</comment>
<feature type="domain" description="Aminotransferase class I/classII large" evidence="5">
    <location>
        <begin position="2"/>
        <end position="348"/>
    </location>
</feature>